<keyword evidence="2" id="KW-0732">Signal</keyword>
<keyword evidence="4" id="KW-1185">Reference proteome</keyword>
<dbReference type="AlphaFoldDB" id="A0A4D7ARM7"/>
<evidence type="ECO:0000256" key="2">
    <source>
        <dbReference type="SAM" id="SignalP"/>
    </source>
</evidence>
<evidence type="ECO:0000313" key="3">
    <source>
        <dbReference type="EMBL" id="QCI58040.1"/>
    </source>
</evidence>
<dbReference type="EMBL" id="CP034413">
    <property type="protein sequence ID" value="QCI58040.1"/>
    <property type="molecule type" value="Genomic_DNA"/>
</dbReference>
<organism evidence="3 4">
    <name type="scientific">Dysosmobacter welbionis</name>
    <dbReference type="NCBI Taxonomy" id="2093857"/>
    <lineage>
        <taxon>Bacteria</taxon>
        <taxon>Bacillati</taxon>
        <taxon>Bacillota</taxon>
        <taxon>Clostridia</taxon>
        <taxon>Eubacteriales</taxon>
        <taxon>Oscillospiraceae</taxon>
        <taxon>Dysosmobacter</taxon>
    </lineage>
</organism>
<evidence type="ECO:0000256" key="1">
    <source>
        <dbReference type="SAM" id="MobiDB-lite"/>
    </source>
</evidence>
<accession>A0A4D7ARM7</accession>
<feature type="signal peptide" evidence="2">
    <location>
        <begin position="1"/>
        <end position="25"/>
    </location>
</feature>
<reference evidence="4" key="1">
    <citation type="submission" date="2018-12" db="EMBL/GenBank/DDBJ databases">
        <title>Dusodibacter welbiota gen. nov., sp. nov., isolated from human faeces and emended description of the Oscillibacter genus.</title>
        <authorList>
            <person name="Le Roy T."/>
            <person name="Van der Smissen P."/>
            <person name="Delzenne N."/>
            <person name="Muccioli G."/>
            <person name="Collet J.F."/>
            <person name="Cani P.D."/>
        </authorList>
    </citation>
    <scope>NUCLEOTIDE SEQUENCE [LARGE SCALE GENOMIC DNA]</scope>
    <source>
        <strain evidence="4">J115</strain>
    </source>
</reference>
<feature type="compositionally biased region" description="Basic and acidic residues" evidence="1">
    <location>
        <begin position="55"/>
        <end position="65"/>
    </location>
</feature>
<protein>
    <submittedName>
        <fullName evidence="3">Uncharacterized protein</fullName>
    </submittedName>
</protein>
<gene>
    <name evidence="3" type="ORF">EIO64_01375</name>
</gene>
<sequence length="162" mass="17132">MKKRIIITVAFTACMALCAAVWPQAETVGETPAPHQTPAVSAPEATVVEIKTEAETALSSEKEKAVIPQPEQTQEAVAEPKSAPAETPAVQLAPEPVPVPEASYGLTPERAAEPPVAKTTIEPPSGDMVYVPGFGWIQSKGPNHVEYAEDMYENGNKIGIMG</sequence>
<feature type="region of interest" description="Disordered" evidence="1">
    <location>
        <begin position="55"/>
        <end position="120"/>
    </location>
</feature>
<dbReference type="Pfam" id="PF20187">
    <property type="entry name" value="DUF6550"/>
    <property type="match status" value="1"/>
</dbReference>
<proteinExistence type="predicted"/>
<dbReference type="RefSeq" id="WP_136890708.1">
    <property type="nucleotide sequence ID" value="NZ_CP034413.3"/>
</dbReference>
<dbReference type="KEGG" id="obj:EIO64_01375"/>
<feature type="chain" id="PRO_5020468816" evidence="2">
    <location>
        <begin position="26"/>
        <end position="162"/>
    </location>
</feature>
<dbReference type="InterPro" id="IPR046680">
    <property type="entry name" value="DUF6550"/>
</dbReference>
<evidence type="ECO:0000313" key="4">
    <source>
        <dbReference type="Proteomes" id="UP000298642"/>
    </source>
</evidence>
<dbReference type="Proteomes" id="UP000298642">
    <property type="component" value="Chromosome"/>
</dbReference>
<name>A0A4D7ARM7_9FIRM</name>